<evidence type="ECO:0000259" key="8">
    <source>
        <dbReference type="Pfam" id="PF01773"/>
    </source>
</evidence>
<keyword evidence="5 7" id="KW-1133">Transmembrane helix</keyword>
<dbReference type="PANTHER" id="PTHR10590:SF4">
    <property type="entry name" value="SOLUTE CARRIER FAMILY 28 MEMBER 3"/>
    <property type="match status" value="1"/>
</dbReference>
<evidence type="ECO:0000256" key="3">
    <source>
        <dbReference type="ARBA" id="ARBA00022475"/>
    </source>
</evidence>
<evidence type="ECO:0000313" key="11">
    <source>
        <dbReference type="EMBL" id="KAA9003810.1"/>
    </source>
</evidence>
<proteinExistence type="inferred from homology"/>
<feature type="domain" description="Concentrative nucleoside transporter N-terminal" evidence="8">
    <location>
        <begin position="13"/>
        <end position="86"/>
    </location>
</feature>
<dbReference type="PANTHER" id="PTHR10590">
    <property type="entry name" value="SODIUM/NUCLEOSIDE COTRANSPORTER"/>
    <property type="match status" value="1"/>
</dbReference>
<feature type="domain" description="Concentrative nucleoside transporter C-terminal" evidence="9">
    <location>
        <begin position="209"/>
        <end position="426"/>
    </location>
</feature>
<keyword evidence="3" id="KW-1003">Cell membrane</keyword>
<dbReference type="EMBL" id="VYKI01000002">
    <property type="protein sequence ID" value="KAA9003810.1"/>
    <property type="molecule type" value="Genomic_DNA"/>
</dbReference>
<dbReference type="InterPro" id="IPR011657">
    <property type="entry name" value="CNT_C_dom"/>
</dbReference>
<feature type="domain" description="Nucleoside transporter/FeoB GTPase Gate" evidence="10">
    <location>
        <begin position="97"/>
        <end position="196"/>
    </location>
</feature>
<comment type="similarity">
    <text evidence="2">Belongs to the concentrative nucleoside transporter (CNT) (TC 2.A.41) family.</text>
</comment>
<gene>
    <name evidence="11" type="ORF">FJU31_02855</name>
</gene>
<feature type="transmembrane region" description="Helical" evidence="7">
    <location>
        <begin position="94"/>
        <end position="117"/>
    </location>
</feature>
<name>A0ABQ6T4W5_9GAMM</name>
<feature type="transmembrane region" description="Helical" evidence="7">
    <location>
        <begin position="266"/>
        <end position="284"/>
    </location>
</feature>
<evidence type="ECO:0000256" key="1">
    <source>
        <dbReference type="ARBA" id="ARBA00004651"/>
    </source>
</evidence>
<keyword evidence="12" id="KW-1185">Reference proteome</keyword>
<feature type="transmembrane region" description="Helical" evidence="7">
    <location>
        <begin position="36"/>
        <end position="54"/>
    </location>
</feature>
<feature type="transmembrane region" description="Helical" evidence="7">
    <location>
        <begin position="172"/>
        <end position="194"/>
    </location>
</feature>
<evidence type="ECO:0000313" key="12">
    <source>
        <dbReference type="Proteomes" id="UP000326367"/>
    </source>
</evidence>
<dbReference type="Pfam" id="PF07662">
    <property type="entry name" value="Nucleos_tra2_C"/>
    <property type="match status" value="1"/>
</dbReference>
<dbReference type="Pfam" id="PF07670">
    <property type="entry name" value="Gate"/>
    <property type="match status" value="1"/>
</dbReference>
<protein>
    <submittedName>
        <fullName evidence="11">NupC/NupG family nucleoside CNT transporter</fullName>
    </submittedName>
</protein>
<comment type="subcellular location">
    <subcellularLocation>
        <location evidence="1">Cell membrane</location>
        <topology evidence="1">Multi-pass membrane protein</topology>
    </subcellularLocation>
</comment>
<dbReference type="InterPro" id="IPR008276">
    <property type="entry name" value="C_nuclsd_transpt"/>
</dbReference>
<feature type="transmembrane region" description="Helical" evidence="7">
    <location>
        <begin position="408"/>
        <end position="431"/>
    </location>
</feature>
<sequence>MVEGLGRIGFGLFGLAVLIGITWLFSNNKRAVDWKLVITGITLQIAFAALVILVPGGRDVFDALGKGFVKILSFVNEGSGFIFGSLMDTQNYGFIFAFQVLPTIIFFSALMGVMYHLNVMQAIVRVMAWSITKVMRVSGAETTSVCASVFIGQTEAPLTVRPYIAKMTQSELLTMMIGGMAHIAGGVLAAYVGMLGGGDPAQQAFYAKHLLAASIMAAPATLVVAKLLIPETGTPLTRGTVKMEVEKTSSNIIDAAAAGAGDGLKLALNIGAMLLAFIALIALLNAPLTWIGDVTGLAAAIGKPTNLSTIFGYVLAPIAWVIGTPWADATTVGSLIGQKVVINEFVAYTELSQIVNGQIAGVSLSDEGRLIATYALCGFANFSSIAIQIGGIGGLAPERRHDLAKFGLRAVLGGTIATFMTATIAGVLTHFS</sequence>
<dbReference type="Pfam" id="PF01773">
    <property type="entry name" value="Nucleos_tra2_N"/>
    <property type="match status" value="1"/>
</dbReference>
<evidence type="ECO:0000259" key="9">
    <source>
        <dbReference type="Pfam" id="PF07662"/>
    </source>
</evidence>
<feature type="transmembrane region" description="Helical" evidence="7">
    <location>
        <begin position="6"/>
        <end position="24"/>
    </location>
</feature>
<dbReference type="Proteomes" id="UP000326367">
    <property type="component" value="Unassembled WGS sequence"/>
</dbReference>
<dbReference type="InterPro" id="IPR002668">
    <property type="entry name" value="CNT_N_dom"/>
</dbReference>
<accession>A0ABQ6T4W5</accession>
<feature type="transmembrane region" description="Helical" evidence="7">
    <location>
        <begin position="371"/>
        <end position="396"/>
    </location>
</feature>
<dbReference type="InterPro" id="IPR011642">
    <property type="entry name" value="Gate_dom"/>
</dbReference>
<organism evidence="11 12">
    <name type="scientific">Stenotrophomonas cyclobalanopsidis</name>
    <dbReference type="NCBI Taxonomy" id="2771362"/>
    <lineage>
        <taxon>Bacteria</taxon>
        <taxon>Pseudomonadati</taxon>
        <taxon>Pseudomonadota</taxon>
        <taxon>Gammaproteobacteria</taxon>
        <taxon>Lysobacterales</taxon>
        <taxon>Lysobacteraceae</taxon>
        <taxon>Stenotrophomonas</taxon>
    </lineage>
</organism>
<evidence type="ECO:0000259" key="10">
    <source>
        <dbReference type="Pfam" id="PF07670"/>
    </source>
</evidence>
<dbReference type="RefSeq" id="WP_150453391.1">
    <property type="nucleotide sequence ID" value="NZ_VYKI01000002.1"/>
</dbReference>
<keyword evidence="4 7" id="KW-0812">Transmembrane</keyword>
<evidence type="ECO:0000256" key="5">
    <source>
        <dbReference type="ARBA" id="ARBA00022989"/>
    </source>
</evidence>
<evidence type="ECO:0000256" key="7">
    <source>
        <dbReference type="SAM" id="Phobius"/>
    </source>
</evidence>
<reference evidence="11 12" key="1">
    <citation type="journal article" date="2020" name="Antonie Van Leeuwenhoek">
        <title>Stenotrophomonas cyclobalanopsidis sp. nov., isolated from the leaf spot disease of Cyclobalanopsis patelliformis.</title>
        <authorList>
            <person name="Bian D.R."/>
            <person name="Xue H."/>
            <person name="Piao C.G."/>
            <person name="Li Y."/>
        </authorList>
    </citation>
    <scope>NUCLEOTIDE SEQUENCE [LARGE SCALE GENOMIC DNA]</scope>
    <source>
        <strain evidence="11 12">TPQG1-4</strain>
    </source>
</reference>
<comment type="caution">
    <text evidence="11">The sequence shown here is derived from an EMBL/GenBank/DDBJ whole genome shotgun (WGS) entry which is preliminary data.</text>
</comment>
<evidence type="ECO:0000256" key="4">
    <source>
        <dbReference type="ARBA" id="ARBA00022692"/>
    </source>
</evidence>
<keyword evidence="6 7" id="KW-0472">Membrane</keyword>
<evidence type="ECO:0000256" key="6">
    <source>
        <dbReference type="ARBA" id="ARBA00023136"/>
    </source>
</evidence>
<evidence type="ECO:0000256" key="2">
    <source>
        <dbReference type="ARBA" id="ARBA00009033"/>
    </source>
</evidence>